<name>A0A448XNT0_9PLAT</name>
<feature type="region of interest" description="Disordered" evidence="1">
    <location>
        <begin position="1"/>
        <end position="37"/>
    </location>
</feature>
<evidence type="ECO:0000256" key="1">
    <source>
        <dbReference type="SAM" id="MobiDB-lite"/>
    </source>
</evidence>
<dbReference type="Proteomes" id="UP000784294">
    <property type="component" value="Unassembled WGS sequence"/>
</dbReference>
<organism evidence="2 3">
    <name type="scientific">Protopolystoma xenopodis</name>
    <dbReference type="NCBI Taxonomy" id="117903"/>
    <lineage>
        <taxon>Eukaryota</taxon>
        <taxon>Metazoa</taxon>
        <taxon>Spiralia</taxon>
        <taxon>Lophotrochozoa</taxon>
        <taxon>Platyhelminthes</taxon>
        <taxon>Monogenea</taxon>
        <taxon>Polyopisthocotylea</taxon>
        <taxon>Polystomatidea</taxon>
        <taxon>Polystomatidae</taxon>
        <taxon>Protopolystoma</taxon>
    </lineage>
</organism>
<sequence>MYGKPAGRERRFCSGRLVGSRSGKHSSMQQWAESHLS</sequence>
<keyword evidence="3" id="KW-1185">Reference proteome</keyword>
<protein>
    <submittedName>
        <fullName evidence="2">Uncharacterized protein</fullName>
    </submittedName>
</protein>
<feature type="compositionally biased region" description="Basic and acidic residues" evidence="1">
    <location>
        <begin position="1"/>
        <end position="12"/>
    </location>
</feature>
<gene>
    <name evidence="2" type="ORF">PXEA_LOCUS34630</name>
</gene>
<accession>A0A448XNT0</accession>
<feature type="compositionally biased region" description="Polar residues" evidence="1">
    <location>
        <begin position="25"/>
        <end position="37"/>
    </location>
</feature>
<proteinExistence type="predicted"/>
<evidence type="ECO:0000313" key="2">
    <source>
        <dbReference type="EMBL" id="VEL41190.1"/>
    </source>
</evidence>
<comment type="caution">
    <text evidence="2">The sequence shown here is derived from an EMBL/GenBank/DDBJ whole genome shotgun (WGS) entry which is preliminary data.</text>
</comment>
<evidence type="ECO:0000313" key="3">
    <source>
        <dbReference type="Proteomes" id="UP000784294"/>
    </source>
</evidence>
<dbReference type="AlphaFoldDB" id="A0A448XNT0"/>
<reference evidence="2" key="1">
    <citation type="submission" date="2018-11" db="EMBL/GenBank/DDBJ databases">
        <authorList>
            <consortium name="Pathogen Informatics"/>
        </authorList>
    </citation>
    <scope>NUCLEOTIDE SEQUENCE</scope>
</reference>
<dbReference type="EMBL" id="CAAALY010268298">
    <property type="protein sequence ID" value="VEL41190.1"/>
    <property type="molecule type" value="Genomic_DNA"/>
</dbReference>